<dbReference type="Pfam" id="PF01535">
    <property type="entry name" value="PPR"/>
    <property type="match status" value="1"/>
</dbReference>
<evidence type="ECO:0000313" key="7">
    <source>
        <dbReference type="Proteomes" id="UP001219933"/>
    </source>
</evidence>
<evidence type="ECO:0000256" key="3">
    <source>
        <dbReference type="ARBA" id="ARBA00044493"/>
    </source>
</evidence>
<name>A0AAF0EVU3_9BASI</name>
<dbReference type="PANTHER" id="PTHR47447:SF17">
    <property type="entry name" value="OS12G0638900 PROTEIN"/>
    <property type="match status" value="1"/>
</dbReference>
<comment type="function">
    <text evidence="3">Regulates mitochondrial small subunit maturation by controlling 15S rRNA 5'-end processing. Localizes to the 5' precursor of the 15S rRNA in a position that is subsequently occupied by mS47 in the mature yeast mtSSU. Uses structure and sequence-specific RNA recognition, binding to a single-stranded region of the precursor and specifically recognizing bases -6 to -1. The exchange of Ccm1 for mS47 is coupled to the irreversible removal of precursor rRNA that is accompanied by conformational changes of the mitoribosomal proteins uS5m and mS26. These conformational changes signal completion of 5'-end rRNA processing through protection of the mature 5'-end of the 15S rRNA and stabilization of mS47. The removal of the 5' precursor together with the dissociation of Ccm1 may be catalyzed by the 5'-3' exoribonuclease Pet127. Involved in the specific removal of group I introns in mitochondrial encoded transcripts.</text>
</comment>
<evidence type="ECO:0008006" key="8">
    <source>
        <dbReference type="Google" id="ProtNLM"/>
    </source>
</evidence>
<evidence type="ECO:0000313" key="6">
    <source>
        <dbReference type="EMBL" id="WFD33563.1"/>
    </source>
</evidence>
<dbReference type="AlphaFoldDB" id="A0AAF0EVU3"/>
<accession>A0AAF0EVU3</accession>
<dbReference type="InterPro" id="IPR011990">
    <property type="entry name" value="TPR-like_helical_dom_sf"/>
</dbReference>
<dbReference type="EMBL" id="CP119877">
    <property type="protein sequence ID" value="WFD33563.1"/>
    <property type="molecule type" value="Genomic_DNA"/>
</dbReference>
<keyword evidence="7" id="KW-1185">Reference proteome</keyword>
<protein>
    <recommendedName>
        <fullName evidence="8">Pentatricopeptide repeat-containing protein</fullName>
    </recommendedName>
</protein>
<dbReference type="InterPro" id="IPR002885">
    <property type="entry name" value="PPR_rpt"/>
</dbReference>
<proteinExistence type="inferred from homology"/>
<evidence type="ECO:0000256" key="4">
    <source>
        <dbReference type="ARBA" id="ARBA00044511"/>
    </source>
</evidence>
<feature type="repeat" description="PPR" evidence="5">
    <location>
        <begin position="404"/>
        <end position="438"/>
    </location>
</feature>
<keyword evidence="2" id="KW-0677">Repeat</keyword>
<dbReference type="Proteomes" id="UP001219933">
    <property type="component" value="Chromosome 1"/>
</dbReference>
<organism evidence="6 7">
    <name type="scientific">Malassezia cuniculi</name>
    <dbReference type="NCBI Taxonomy" id="948313"/>
    <lineage>
        <taxon>Eukaryota</taxon>
        <taxon>Fungi</taxon>
        <taxon>Dikarya</taxon>
        <taxon>Basidiomycota</taxon>
        <taxon>Ustilaginomycotina</taxon>
        <taxon>Malasseziomycetes</taxon>
        <taxon>Malasseziales</taxon>
        <taxon>Malasseziaceae</taxon>
        <taxon>Malassezia</taxon>
    </lineage>
</organism>
<evidence type="ECO:0000256" key="1">
    <source>
        <dbReference type="ARBA" id="ARBA00006192"/>
    </source>
</evidence>
<comment type="similarity">
    <text evidence="1">Belongs to the CCM1 family.</text>
</comment>
<gene>
    <name evidence="6" type="ORF">MCUN1_000376</name>
</gene>
<evidence type="ECO:0000256" key="2">
    <source>
        <dbReference type="ARBA" id="ARBA00022737"/>
    </source>
</evidence>
<dbReference type="Gene3D" id="1.25.40.10">
    <property type="entry name" value="Tetratricopeptide repeat domain"/>
    <property type="match status" value="2"/>
</dbReference>
<dbReference type="PANTHER" id="PTHR47447">
    <property type="entry name" value="OS03G0856100 PROTEIN"/>
    <property type="match status" value="1"/>
</dbReference>
<dbReference type="PROSITE" id="PS51375">
    <property type="entry name" value="PPR"/>
    <property type="match status" value="1"/>
</dbReference>
<sequence>MRVALPIFRTPGPARARLFSAWRNAPHTWESALEAEDAKALTRTYVPTRKLSEADFKLALSTLVGGNGAASETARQLFDDHIAQHRHSTQALSLGLRACLGKDASATAFEKYRNRFPEWQPTPDDWSAVLEALVERAPLAAVWHHWRSMISAGVQPRTKALDALLVRLFADEQYQGIRRVLLTTGTDQLQVSTLAILVRGACNSHADGMLDEVLRTAGSLLRDALGGRAGPASAWHALLLHDAHVFDWQHMWATAASAISRGSFMPDDETVSTLITGYLKGPELINTADDALLVADRACSATGVAAGKQAYRLLLRHILGPVPVGSDDAHDQIDPGRIHEGVLLYQALRQRHVPADAALVQQLVDALCHAFVPALEPALALLDDVLPKKHRFFSRQSGPTSQAHVAIFCTLLGACARLGALDTAEDLYAKMKEHAVAVDAGRSLLHARMLIRAATSNEDAVRMYRAAASLNSFDRVAYERLLHLFCKLQIDGACPPEHPLEVLGDMRAASFFPSAKTYTVLLDYYAKTPRSSVASVEAIHELIKRDHAVKLDIILINALMNAYNRVGAPSEALNIWSSLVLLSRGKRRYMNDVSLVIICDTCGRANLPNLARRAMRTAAQLDAEPGAPRLVTKDAYDAFVECLARCGAVEEAVEVTRP</sequence>
<evidence type="ECO:0000256" key="5">
    <source>
        <dbReference type="PROSITE-ProRule" id="PRU00708"/>
    </source>
</evidence>
<reference evidence="6" key="1">
    <citation type="submission" date="2023-03" db="EMBL/GenBank/DDBJ databases">
        <title>Mating type loci evolution in Malassezia.</title>
        <authorList>
            <person name="Coelho M.A."/>
        </authorList>
    </citation>
    <scope>NUCLEOTIDE SEQUENCE</scope>
    <source>
        <strain evidence="6">CBS 11721</strain>
    </source>
</reference>
<comment type="subunit">
    <text evidence="4">Binds to mitochondrial small subunit 15S rRNA.</text>
</comment>